<feature type="compositionally biased region" description="Low complexity" evidence="13">
    <location>
        <begin position="3634"/>
        <end position="3646"/>
    </location>
</feature>
<feature type="region of interest" description="Disordered" evidence="13">
    <location>
        <begin position="973"/>
        <end position="1000"/>
    </location>
</feature>
<feature type="region of interest" description="Disordered" evidence="13">
    <location>
        <begin position="2509"/>
        <end position="2563"/>
    </location>
</feature>
<feature type="region of interest" description="Disordered" evidence="13">
    <location>
        <begin position="2329"/>
        <end position="2353"/>
    </location>
</feature>
<feature type="compositionally biased region" description="Low complexity" evidence="13">
    <location>
        <begin position="2596"/>
        <end position="2616"/>
    </location>
</feature>
<dbReference type="InterPro" id="IPR014508">
    <property type="entry name" value="UCP020555_TPR-like"/>
</dbReference>
<dbReference type="NCBIfam" id="TIGR00407">
    <property type="entry name" value="proA"/>
    <property type="match status" value="1"/>
</dbReference>
<evidence type="ECO:0000256" key="5">
    <source>
        <dbReference type="ARBA" id="ARBA00022857"/>
    </source>
</evidence>
<dbReference type="PANTHER" id="PTHR11063">
    <property type="entry name" value="GLUTAMATE SEMIALDEHYDE DEHYDROGENASE"/>
    <property type="match status" value="1"/>
</dbReference>
<feature type="compositionally biased region" description="Basic residues" evidence="13">
    <location>
        <begin position="511"/>
        <end position="521"/>
    </location>
</feature>
<dbReference type="InterPro" id="IPR015590">
    <property type="entry name" value="Aldehyde_DH_dom"/>
</dbReference>
<dbReference type="CDD" id="cd07079">
    <property type="entry name" value="ALDH_F18-19_ProA-GPR"/>
    <property type="match status" value="1"/>
</dbReference>
<dbReference type="GO" id="GO:0004350">
    <property type="term" value="F:glutamate-5-semialdehyde dehydrogenase activity"/>
    <property type="evidence" value="ECO:0007669"/>
    <property type="project" value="UniProtKB-EC"/>
</dbReference>
<feature type="compositionally biased region" description="Basic residues" evidence="13">
    <location>
        <begin position="3345"/>
        <end position="3354"/>
    </location>
</feature>
<feature type="region of interest" description="Disordered" evidence="13">
    <location>
        <begin position="863"/>
        <end position="884"/>
    </location>
</feature>
<feature type="region of interest" description="Disordered" evidence="13">
    <location>
        <begin position="2109"/>
        <end position="2306"/>
    </location>
</feature>
<reference evidence="15" key="1">
    <citation type="journal article" date="2019" name="Sci. Rep.">
        <title>Draft genome of Tanacetum cinerariifolium, the natural source of mosquito coil.</title>
        <authorList>
            <person name="Yamashiro T."/>
            <person name="Shiraishi A."/>
            <person name="Satake H."/>
            <person name="Nakayama K."/>
        </authorList>
    </citation>
    <scope>NUCLEOTIDE SEQUENCE</scope>
</reference>
<feature type="compositionally biased region" description="Pro residues" evidence="13">
    <location>
        <begin position="2864"/>
        <end position="2873"/>
    </location>
</feature>
<feature type="compositionally biased region" description="Basic residues" evidence="13">
    <location>
        <begin position="1494"/>
        <end position="1510"/>
    </location>
</feature>
<feature type="compositionally biased region" description="Low complexity" evidence="13">
    <location>
        <begin position="2249"/>
        <end position="2270"/>
    </location>
</feature>
<feature type="compositionally biased region" description="Basic residues" evidence="13">
    <location>
        <begin position="2167"/>
        <end position="2183"/>
    </location>
</feature>
<dbReference type="Pfam" id="PF08668">
    <property type="entry name" value="HDOD"/>
    <property type="match status" value="1"/>
</dbReference>
<evidence type="ECO:0000256" key="10">
    <source>
        <dbReference type="ARBA" id="ARBA00075718"/>
    </source>
</evidence>
<feature type="compositionally biased region" description="Basic residues" evidence="13">
    <location>
        <begin position="493"/>
        <end position="504"/>
    </location>
</feature>
<feature type="region of interest" description="Disordered" evidence="13">
    <location>
        <begin position="3827"/>
        <end position="3957"/>
    </location>
</feature>
<dbReference type="PROSITE" id="PS01223">
    <property type="entry name" value="PROA"/>
    <property type="match status" value="1"/>
</dbReference>
<feature type="region of interest" description="Disordered" evidence="13">
    <location>
        <begin position="2596"/>
        <end position="2624"/>
    </location>
</feature>
<evidence type="ECO:0000256" key="3">
    <source>
        <dbReference type="ARBA" id="ARBA00022605"/>
    </source>
</evidence>
<feature type="region of interest" description="Disordered" evidence="13">
    <location>
        <begin position="3802"/>
        <end position="3821"/>
    </location>
</feature>
<dbReference type="Gene3D" id="3.40.309.10">
    <property type="entry name" value="Aldehyde Dehydrogenase, Chain A, domain 2"/>
    <property type="match status" value="1"/>
</dbReference>
<evidence type="ECO:0000256" key="7">
    <source>
        <dbReference type="ARBA" id="ARBA00049024"/>
    </source>
</evidence>
<feature type="compositionally biased region" description="Basic residues" evidence="13">
    <location>
        <begin position="613"/>
        <end position="635"/>
    </location>
</feature>
<dbReference type="InterPro" id="IPR020593">
    <property type="entry name" value="G-glutamylP_reductase_CS"/>
</dbReference>
<feature type="compositionally biased region" description="Basic residues" evidence="13">
    <location>
        <begin position="1385"/>
        <end position="1400"/>
    </location>
</feature>
<feature type="compositionally biased region" description="Basic residues" evidence="13">
    <location>
        <begin position="2905"/>
        <end position="2919"/>
    </location>
</feature>
<name>A0A699GER0_TANCI</name>
<dbReference type="Pfam" id="PF00072">
    <property type="entry name" value="Response_reg"/>
    <property type="match status" value="1"/>
</dbReference>
<dbReference type="SUPFAM" id="SSF52172">
    <property type="entry name" value="CheY-like"/>
    <property type="match status" value="1"/>
</dbReference>
<keyword evidence="6" id="KW-0560">Oxidoreductase</keyword>
<feature type="compositionally biased region" description="Low complexity" evidence="13">
    <location>
        <begin position="2932"/>
        <end position="2942"/>
    </location>
</feature>
<feature type="compositionally biased region" description="Basic and acidic residues" evidence="13">
    <location>
        <begin position="3923"/>
        <end position="3934"/>
    </location>
</feature>
<dbReference type="Gene3D" id="3.40.605.10">
    <property type="entry name" value="Aldehyde Dehydrogenase, Chain A, domain 1"/>
    <property type="match status" value="1"/>
</dbReference>
<feature type="compositionally biased region" description="Basic residues" evidence="13">
    <location>
        <begin position="1825"/>
        <end position="1837"/>
    </location>
</feature>
<feature type="compositionally biased region" description="Basic residues" evidence="13">
    <location>
        <begin position="3139"/>
        <end position="3153"/>
    </location>
</feature>
<feature type="region of interest" description="Disordered" evidence="13">
    <location>
        <begin position="2788"/>
        <end position="2990"/>
    </location>
</feature>
<evidence type="ECO:0000256" key="6">
    <source>
        <dbReference type="ARBA" id="ARBA00023002"/>
    </source>
</evidence>
<dbReference type="SUPFAM" id="SSF109604">
    <property type="entry name" value="HD-domain/PDEase-like"/>
    <property type="match status" value="1"/>
</dbReference>
<keyword evidence="4" id="KW-0641">Proline biosynthesis</keyword>
<dbReference type="InterPro" id="IPR000965">
    <property type="entry name" value="GPR_dom"/>
</dbReference>
<feature type="compositionally biased region" description="Basic and acidic residues" evidence="13">
    <location>
        <begin position="3836"/>
        <end position="3856"/>
    </location>
</feature>
<evidence type="ECO:0000256" key="9">
    <source>
        <dbReference type="ARBA" id="ARBA00060997"/>
    </source>
</evidence>
<feature type="region of interest" description="Disordered" evidence="13">
    <location>
        <begin position="480"/>
        <end position="664"/>
    </location>
</feature>
<dbReference type="InterPro" id="IPR001789">
    <property type="entry name" value="Sig_transdc_resp-reg_receiver"/>
</dbReference>
<feature type="compositionally biased region" description="Basic and acidic residues" evidence="13">
    <location>
        <begin position="1534"/>
        <end position="1547"/>
    </location>
</feature>
<feature type="compositionally biased region" description="Basic residues" evidence="13">
    <location>
        <begin position="3533"/>
        <end position="3542"/>
    </location>
</feature>
<gene>
    <name evidence="15" type="ORF">Tci_000115</name>
</gene>
<dbReference type="GO" id="GO:0055129">
    <property type="term" value="P:L-proline biosynthetic process"/>
    <property type="evidence" value="ECO:0007669"/>
    <property type="project" value="UniProtKB-UniPathway"/>
</dbReference>
<feature type="compositionally biased region" description="Low complexity" evidence="13">
    <location>
        <begin position="3392"/>
        <end position="3401"/>
    </location>
</feature>
<dbReference type="InterPro" id="IPR016162">
    <property type="entry name" value="Ald_DH_N"/>
</dbReference>
<dbReference type="InterPro" id="IPR011006">
    <property type="entry name" value="CheY-like_superfamily"/>
</dbReference>
<feature type="compositionally biased region" description="Basic residues" evidence="13">
    <location>
        <begin position="1340"/>
        <end position="1351"/>
    </location>
</feature>
<feature type="compositionally biased region" description="Basic and acidic residues" evidence="13">
    <location>
        <begin position="1732"/>
        <end position="1748"/>
    </location>
</feature>
<keyword evidence="3" id="KW-0028">Amino-acid biosynthesis</keyword>
<evidence type="ECO:0000256" key="11">
    <source>
        <dbReference type="ARBA" id="ARBA00077451"/>
    </source>
</evidence>
<feature type="compositionally biased region" description="Basic residues" evidence="13">
    <location>
        <begin position="1758"/>
        <end position="1784"/>
    </location>
</feature>
<dbReference type="InterPro" id="IPR013976">
    <property type="entry name" value="HDOD"/>
</dbReference>
<dbReference type="Pfam" id="PF16068">
    <property type="entry name" value="DUF4810"/>
    <property type="match status" value="1"/>
</dbReference>
<dbReference type="GO" id="GO:0000160">
    <property type="term" value="P:phosphorelay signal transduction system"/>
    <property type="evidence" value="ECO:0007669"/>
    <property type="project" value="InterPro"/>
</dbReference>
<evidence type="ECO:0000313" key="15">
    <source>
        <dbReference type="EMBL" id="GEU28137.1"/>
    </source>
</evidence>
<feature type="region of interest" description="Disordered" evidence="13">
    <location>
        <begin position="1339"/>
        <end position="1894"/>
    </location>
</feature>
<protein>
    <recommendedName>
        <fullName evidence="2">glutamate-5-semialdehyde dehydrogenase</fullName>
        <ecNumber evidence="2">1.2.1.41</ecNumber>
    </recommendedName>
    <alternativeName>
        <fullName evidence="11">Glutamate-5-semialdehyde dehydrogenase</fullName>
    </alternativeName>
    <alternativeName>
        <fullName evidence="10">Glutamyl-gamma-semialdehyde dehydrogenase</fullName>
    </alternativeName>
</protein>
<feature type="compositionally biased region" description="Low complexity" evidence="13">
    <location>
        <begin position="2811"/>
        <end position="2833"/>
    </location>
</feature>
<feature type="compositionally biased region" description="Low complexity" evidence="13">
    <location>
        <begin position="1362"/>
        <end position="1374"/>
    </location>
</feature>
<feature type="compositionally biased region" description="Basic residues" evidence="13">
    <location>
        <begin position="1795"/>
        <end position="1806"/>
    </location>
</feature>
<dbReference type="Gene3D" id="1.10.3210.10">
    <property type="entry name" value="Hypothetical protein af1432"/>
    <property type="match status" value="1"/>
</dbReference>
<proteinExistence type="inferred from homology"/>
<feature type="compositionally biased region" description="Basic residues" evidence="13">
    <location>
        <begin position="3361"/>
        <end position="3382"/>
    </location>
</feature>
<feature type="compositionally biased region" description="Low complexity" evidence="13">
    <location>
        <begin position="1855"/>
        <end position="1864"/>
    </location>
</feature>
<comment type="caution">
    <text evidence="15">The sequence shown here is derived from an EMBL/GenBank/DDBJ whole genome shotgun (WGS) entry which is preliminary data.</text>
</comment>
<feature type="compositionally biased region" description="Basic residues" evidence="13">
    <location>
        <begin position="3909"/>
        <end position="3922"/>
    </location>
</feature>
<feature type="region of interest" description="Disordered" evidence="13">
    <location>
        <begin position="3130"/>
        <end position="3166"/>
    </location>
</feature>
<dbReference type="NCBIfam" id="NF001221">
    <property type="entry name" value="PRK00197.1"/>
    <property type="match status" value="1"/>
</dbReference>
<sequence length="4662" mass="502038">MDIKHYMEQLGQQAREASRAMARADSATRNRALTLIADYIERDADALRAANRLDMDAAAANGLAPAMLDRLALSDKAIATMVEGLRQIVALPDPIGEISGLKFRPSGIQVGQMRVPLGVIGIIYESRPNVTVDAAGLCIKSGNATILRGGSEAIHCNRALAQLVKEGLLGAGLPENGVQVVDTTDRAAVGALVTMPQYVDVIVPRGGKSLIARLMEEATVPMIKHLDGICHVYIDDKADLKKAVDIGFNAKCHRYGTCNTMETLLVSRPIAAKVLPELARLYATKQVELRADAEAQAILAGYPHLTAATEEDWSTEYLAAILAVKIVDGIDDAMEHINRYSSKHTESIVTEDYSAGMRFIREVDSASVMINASTRFADGFEYGLGAEIGISNDKLHARGPRTAADHGAQAVSLFDVDLGAGHRVRRDPGVHVVSAGRWPHAGLHARQAAVRGAHRRLPPRVRRHPEKIREGRTPYGIILLPMPARHGSGAGRRTGRNRSAKHHHEGAQPGARRRALLRRPAGRVPHQPALAHRVARADAHGRHRVQDRERHLRPGARTAVGRLVHLRPHDPRGRHGRQVPSEKPGIHHAQDQGCDLRPLPRPVRQASFGGHAHAGHAHRGLSGRPPVHHLPRHVGRSAVQARLARRDGRRAAARKPGGGPVARGRLEAGHAAVRPHVRLRHHPVRSGADGAGRAARRAPPLCLRSVQRLRSGAMERDEECHQAQSAARRADHLRLRHLGRHGGHDAPQPAPGRHHVRRAAQADRGAGSQSADRAAGHRAHQSAVRRTDRRARRQLAGRGRTGQEFLRGLQRHAQAALCGMDRLPVHGRPGPAENAAPERIAQDAILQRRAGVPFVPLRYGNPATTSFHPQGPQRHRAGRDPGPAVDDRAVLDRRLPARLPQHPGNPGRHAARGAAKPHVLHAGLCRHGAVARRALGCVRAAQRDPGVAGDVLDRHAGLRLGALGAVPVGVPRDAGDFGRRRRGGGPRHHPRPVRGCGSGPPAVAGDHDFLDCPRHCAHPGRLDRHLVRLARDLPVAAGVQRAAVHLLLPQAAGDAAARQAPAVQSAPPGAQLRPDHAVEAVPPEVGRGGAQLRRPVPVHRICPGIPAQVAGPGRQPVRLAVHSIRERHFPGRAGGQPHRRQDVVRAPDRHRLLLPDFGVRVQRAVSHLPATGAALDRAAAAVLYVRHVDRGAGRHAAGARPVPPHPRHGGLVPVVCHHHDGRHRGRRGGAGAITLGVVVIPRTAGPDHDIRNRLLIARLPAMPQILIKLIEHLQADDAGMPELAALIAKDPAMTSKILTVANSSAFHRNASAHARAPGLEQSLLSPFRRRRSARILERLAHHRRHRARHRPQNGLSPRRGSVPGRPAAQRRPPGAAGGRAQGVRRQLHGARRRRPVRGRTAHLADHPPGSGRLADRTLAARLVPGRQRAVSPRAGGAPGVRAPADPHGAPGAPAVLPCWRHRRHRRRRAAVRPRSRRAAADPRQRRAPGGKIGRLPRHRPGRRRRHRRPAGVHAAAARRSGAAAPVRGGAQHDAGVRHGADLCAQERRGRRGRSARRDDPLSGHPVRFRERAGDAGKPHRPGFAGHRHRQPAGPPVPVYDRPRQGRRAGGAGSAHAPAGLHQPGARPAAGWRRAGRGGRTAVPHPRHRGHGVPAAGDQPALPRPADRRRAGLAAGRQPETRALPAVVRHPGRRRAGDGHERARSRQAPNRPGGRRIPRGQTGAARAGGGRDGYPERGDRPRGTSDPRPGRPAAGRRIAGARHGHGRRRRRRRRAAIVPRHRVRARVGADGGAHAGGRRRHRGRRRHAQADPGQPGQERGGSHAPGRPHRDRQPRPRQPRAPAIPGAGGGRYRSGPVARAAGQPVRARRQQQGRRPPWTGAVHRSQSGKKNAGLDRLPFRQGRHAMMNLTPPGDPTPVAHAHDVRPRLLLVDDEPRLLSSLYELLRGHDYHLVTATCGAEALAHLGKLKFDLILLDLRLPDMSGHDIMDFMNARAIDGDVIVMSGEPRGAAQDGGKRAAEAAPGHRQRTHRRPAGNVGKDVPLPGGQLAGPDLHVEPRRPHHVRQRPRAAAARVRARRAGGAALLGAGARRGPGPRPLCVRRRQCGRTHCRAQRSTQHGTGPGHGHPHGGAAAQDQERRRTHLQRHPQGDGAQRHRPACGRSGGRASRILRHLRRGARHHRPQARRGDDLVPGLPRRADRPAQPRAVQGPPGTGRDPGPPQTDGTGGDVHRPRSLQTGQRHAGPREGRRTAAAGGAPPQGLPAPGRHAGAPGRRRIHHRAAGTERPRGRPHHCRQIPGVPGSAVRSRWPPGAYLGLDRHRHLPARWRDHRRAAAPRGHRHVPGQGPGQERPQFLSAGDAGRIAPEDRARTEPAQGARTGAAGNVLPAADRRGHRPHRRCGRADAVEPPAARRAVGRRVPAVCRRQWPDAADLRLDAGRAVPRPAAVERGRGRAYPPVAEPVAAIPGPGRLLRKNARRPHALRHLAGADRTGRVGGDRRFRHRLFVAVVPAPLPDPHRQDRPVVRQGDPRRERPLSGDPGDHLDRPRPRAAPGGRRRGNRGAGALPAGQRLQHHAGLSVLPAHCAAALYRRAAGPGARVRSGASTAPATVTTTAPAGHAARRRPAPDAHGGIFAHQGAGRTGRGQRPAQPRFHVFQWPGRRAKLRARRGVVPPGGLAGTGARAVQPGRDVPEGAGRGPGFRGSRRMVPAGGGAGLRGRAVQPGLAACQGPGRGRRHQQGHALVQQGGRTGRRRRPEQPGHDVRHGQGRAAGYGTGAALVPQGGRAGVCARPVPPGHALRQRPGRVRRPGTGHVVVPQGRRAGPRGRPVQPGAALRQGRRRRAARRAEGARLVPQGGRPGPRGRPEQPGPALPPWPGRGAGLRPGARLVPQGGRPGLPRRPVSLGPVARRRPRRAGRCRRSRGLVPQGGRPGPPARAVRPGAALRHGTRRARRRAHGDGVVPPRGRAGLRGSPVQPGTAVRPRRRPAAGPAASEPLVRASRAAGPHAGAVRAGPALRQRPGTGAGLRPGAALVCASGRAGPRARAIQPGADVPDRPGRARRRRAGMDLAGARGPQRLCGCRALSGQRGRPAGPAAAGAGAPPQHLLPTEDRHVACPVAPCPAVPCLMAIAGRARPRADRRAGRPRGGRHRHRHHPGHGPASRPRPVEGVEGRPRAVGVRYLRAAAEKPRVAFAAGGSRPGAVAGIFAAAGCDGRRRVFQQGGHAAVCHRLQEKSGRRVPERRGAGPRVCALAGAQDQVPGRRRRHRARAAHLCRRRAVCQGAGAGGTGQRPAGAEEDRPAGQAQRHQKDRHRHQARRRRSGNHAARIQEDAAGRRGVLRQHAVAPGRRSGRHARARQRVGQGRPGRHRAARLCRPPRRVQRRRARQRGDAEPPRHAVGAGAHARGVGGGCRESTGRQPVHLCHAAASRHARSARLYGGAASEGLCGGKAGVTTRQLTPATWPARSGSLPPRSRTNLQQREYCRSAGFRADPLRPGRLRHRIVARGRGAARGQRRQALRGRPQPDRRRQVRQPLQLHARHFLRRRSGLQETTAKHQGRRFRHHGRRDRVRPQGSGRPSAVWHHGPRQDPGGVRQGHAQRGQYRDVGSGVLEPGRRRIQPVEPRSAGFWRHRQLRLHAQRQGAGPGHARSGGPPGGRRGRWRVETASTVRPAMMTTAIKQGAGMLALAGAVLLTGCATPPKTLYQWGGYQPQVYQYLKGESPEQQIAAMEKDLMLFSAKGGNAPPGFHAHLGMLYSIAGTPDQVATQFEDEKKLFPESAAYMDFLLAKNKKGRQAALDRGAAAAEQFAGSQRRQQRVRASDVSAGRERLLRAAGSGGGRDVQAERLDQRGRHPQCRSEKAQRHLRRRCRPVRDDLEIRRHLHRARQRGSGLGGSQAGGPEDGRPAVGRQGQRLQQRRRQQQRRRLARRAGDGGRQADHPQHHRHVAPGGWRGQHPPADGRRFARHPVGRLVPVRVPAGADLLAALVLAQRDRRHQVHERRRVGIGHVKADSGRVVRRILVVGRAELPGQLGRTFRLFRYRLVFDVDVRFQALLGRRHEHGFALGIEHGLAVAVDLLERHAVVEQHHVVLNHAEPLRLRVFARSLGRLHALQILALFHVRGGAVQARLFVIPQHEADRAVRLHARRAEDARQLHHQRGAGTVVVGRFAKADAVHVGADDVHFFRMLAAHLGAIDVFARRRAHRRLLGVKRAQFFIGLQQRIGIDARLDAVAEQGAAALAGRAARAAAGNAGRALGAWRAGGCFRVLVLQALGCATVGCQLRRNPVERIAVALRALAAVAELRQAFDGGLCGMLEQFKRARPPGGSETGQAVERDHVRMPVHLALVDVGVVLLASPEIVGVAHAGRPGAVVPHHEPQPPGAVGRHRIGVRDEARFGQRHRLARLRHGARLAVGIHLGPVGAVVFAVVHVVADDIDHVVTRIPRRVLAVPHPDQVVQAVHVDQPVVQVAPQQDVGVRGRRIVMPRAAPPEPAVAIVARRFVQRPPQHGDAGVGQALQLYGDQIDAIVELAVGGAVTVERTVGQRDGEVRAFCRIVAAGVELGVVDMRRAQQGRIAPVPVERDQATPVGEGDRLLDLVPARDAGTGHAVVHEIIAHQGRVFARIGMHAFGHVDAVVPRQVGLARNHGRALDAVQVGEDGAGAGGGVRIDRG</sequence>
<organism evidence="15">
    <name type="scientific">Tanacetum cinerariifolium</name>
    <name type="common">Dalmatian daisy</name>
    <name type="synonym">Chrysanthemum cinerariifolium</name>
    <dbReference type="NCBI Taxonomy" id="118510"/>
    <lineage>
        <taxon>Eukaryota</taxon>
        <taxon>Viridiplantae</taxon>
        <taxon>Streptophyta</taxon>
        <taxon>Embryophyta</taxon>
        <taxon>Tracheophyta</taxon>
        <taxon>Spermatophyta</taxon>
        <taxon>Magnoliopsida</taxon>
        <taxon>eudicotyledons</taxon>
        <taxon>Gunneridae</taxon>
        <taxon>Pentapetalae</taxon>
        <taxon>asterids</taxon>
        <taxon>campanulids</taxon>
        <taxon>Asterales</taxon>
        <taxon>Asteraceae</taxon>
        <taxon>Asteroideae</taxon>
        <taxon>Anthemideae</taxon>
        <taxon>Anthemidinae</taxon>
        <taxon>Tanacetum</taxon>
    </lineage>
</organism>
<feature type="compositionally biased region" description="Basic residues" evidence="13">
    <location>
        <begin position="3551"/>
        <end position="3564"/>
    </location>
</feature>
<evidence type="ECO:0000256" key="12">
    <source>
        <dbReference type="PROSITE-ProRule" id="PRU00169"/>
    </source>
</evidence>
<feature type="compositionally biased region" description="Basic residues" evidence="13">
    <location>
        <begin position="3302"/>
        <end position="3318"/>
    </location>
</feature>
<feature type="compositionally biased region" description="Low complexity" evidence="13">
    <location>
        <begin position="2878"/>
        <end position="2889"/>
    </location>
</feature>
<comment type="pathway">
    <text evidence="1">Amino-acid biosynthesis; L-proline biosynthesis; L-glutamate 5-semialdehyde from L-glutamate: step 2/2.</text>
</comment>
<keyword evidence="12" id="KW-0597">Phosphoprotein</keyword>
<feature type="region of interest" description="Disordered" evidence="13">
    <location>
        <begin position="3039"/>
        <end position="3058"/>
    </location>
</feature>
<dbReference type="PANTHER" id="PTHR11063:SF8">
    <property type="entry name" value="DELTA-1-PYRROLINE-5-CARBOXYLATE SYNTHASE"/>
    <property type="match status" value="1"/>
</dbReference>
<feature type="compositionally biased region" description="Basic and acidic residues" evidence="13">
    <location>
        <begin position="2753"/>
        <end position="2762"/>
    </location>
</feature>
<feature type="region of interest" description="Disordered" evidence="13">
    <location>
        <begin position="3633"/>
        <end position="3655"/>
    </location>
</feature>
<feature type="compositionally biased region" description="Basic residues" evidence="13">
    <location>
        <begin position="2329"/>
        <end position="2340"/>
    </location>
</feature>
<feature type="compositionally biased region" description="Basic residues" evidence="13">
    <location>
        <begin position="2943"/>
        <end position="2952"/>
    </location>
</feature>
<evidence type="ECO:0000259" key="14">
    <source>
        <dbReference type="PROSITE" id="PS50110"/>
    </source>
</evidence>
<dbReference type="EC" id="1.2.1.41" evidence="2"/>
<dbReference type="InterPro" id="IPR016163">
    <property type="entry name" value="Ald_DH_C"/>
</dbReference>
<evidence type="ECO:0000256" key="4">
    <source>
        <dbReference type="ARBA" id="ARBA00022650"/>
    </source>
</evidence>
<feature type="domain" description="Response regulatory" evidence="14">
    <location>
        <begin position="1926"/>
        <end position="2036"/>
    </location>
</feature>
<feature type="compositionally biased region" description="Low complexity" evidence="13">
    <location>
        <begin position="2202"/>
        <end position="2215"/>
    </location>
</feature>
<dbReference type="Pfam" id="PF00171">
    <property type="entry name" value="Aldedh"/>
    <property type="match status" value="1"/>
</dbReference>
<feature type="region of interest" description="Disordered" evidence="13">
    <location>
        <begin position="739"/>
        <end position="804"/>
    </location>
</feature>
<dbReference type="PROSITE" id="PS50110">
    <property type="entry name" value="RESPONSE_REGULATORY"/>
    <property type="match status" value="1"/>
</dbReference>
<feature type="region of interest" description="Disordered" evidence="13">
    <location>
        <begin position="2006"/>
        <end position="2070"/>
    </location>
</feature>
<dbReference type="UniPathway" id="UPA00098">
    <property type="reaction ID" value="UER00360"/>
</dbReference>
<feature type="region of interest" description="Disordered" evidence="13">
    <location>
        <begin position="2725"/>
        <end position="2775"/>
    </location>
</feature>
<feature type="compositionally biased region" description="Basic and acidic residues" evidence="13">
    <location>
        <begin position="2513"/>
        <end position="2545"/>
    </location>
</feature>
<dbReference type="Gene3D" id="3.40.50.2300">
    <property type="match status" value="1"/>
</dbReference>
<dbReference type="SUPFAM" id="SSF53720">
    <property type="entry name" value="ALDH-like"/>
    <property type="match status" value="1"/>
</dbReference>
<accession>A0A699GER0</accession>
<feature type="compositionally biased region" description="Low complexity" evidence="13">
    <location>
        <begin position="1613"/>
        <end position="1632"/>
    </location>
</feature>
<feature type="modified residue" description="4-aspartylphosphate" evidence="12">
    <location>
        <position position="1975"/>
    </location>
</feature>
<feature type="compositionally biased region" description="Basic and acidic residues" evidence="13">
    <location>
        <begin position="1694"/>
        <end position="1703"/>
    </location>
</feature>
<dbReference type="EMBL" id="BKCJ010000001">
    <property type="protein sequence ID" value="GEU28137.1"/>
    <property type="molecule type" value="Genomic_DNA"/>
</dbReference>
<keyword evidence="5" id="KW-0521">NADP</keyword>
<evidence type="ECO:0000256" key="1">
    <source>
        <dbReference type="ARBA" id="ARBA00004985"/>
    </source>
</evidence>
<evidence type="ECO:0000256" key="8">
    <source>
        <dbReference type="ARBA" id="ARBA00059423"/>
    </source>
</evidence>
<feature type="compositionally biased region" description="Low complexity" evidence="13">
    <location>
        <begin position="1511"/>
        <end position="1529"/>
    </location>
</feature>
<feature type="compositionally biased region" description="Basic residues" evidence="13">
    <location>
        <begin position="1459"/>
        <end position="1477"/>
    </location>
</feature>
<feature type="region of interest" description="Disordered" evidence="13">
    <location>
        <begin position="3278"/>
        <end position="3412"/>
    </location>
</feature>
<feature type="compositionally biased region" description="Basic residues" evidence="13">
    <location>
        <begin position="979"/>
        <end position="992"/>
    </location>
</feature>
<comment type="catalytic activity">
    <reaction evidence="7">
        <text>L-glutamate 5-semialdehyde + phosphate + NADP(+) = L-glutamyl 5-phosphate + NADPH + H(+)</text>
        <dbReference type="Rhea" id="RHEA:19541"/>
        <dbReference type="ChEBI" id="CHEBI:15378"/>
        <dbReference type="ChEBI" id="CHEBI:43474"/>
        <dbReference type="ChEBI" id="CHEBI:57783"/>
        <dbReference type="ChEBI" id="CHEBI:58066"/>
        <dbReference type="ChEBI" id="CHEBI:58274"/>
        <dbReference type="ChEBI" id="CHEBI:58349"/>
        <dbReference type="EC" id="1.2.1.41"/>
    </reaction>
</comment>
<dbReference type="InterPro" id="IPR016161">
    <property type="entry name" value="Ald_DH/histidinol_DH"/>
</dbReference>
<comment type="similarity">
    <text evidence="9">Belongs to the gamma-glutamyl phosphate reductase family.</text>
</comment>
<feature type="region of interest" description="Disordered" evidence="13">
    <location>
        <begin position="3002"/>
        <end position="3022"/>
    </location>
</feature>
<evidence type="ECO:0000256" key="2">
    <source>
        <dbReference type="ARBA" id="ARBA00013002"/>
    </source>
</evidence>
<evidence type="ECO:0000256" key="13">
    <source>
        <dbReference type="SAM" id="MobiDB-lite"/>
    </source>
</evidence>
<feature type="compositionally biased region" description="Basic and acidic residues" evidence="13">
    <location>
        <begin position="1555"/>
        <end position="1577"/>
    </location>
</feature>
<feature type="region of interest" description="Disordered" evidence="13">
    <location>
        <begin position="3502"/>
        <end position="3614"/>
    </location>
</feature>
<feature type="region of interest" description="Disordered" evidence="13">
    <location>
        <begin position="2668"/>
        <end position="2703"/>
    </location>
</feature>
<dbReference type="HAMAP" id="MF_00412">
    <property type="entry name" value="ProA"/>
    <property type="match status" value="1"/>
</dbReference>
<feature type="compositionally biased region" description="Basic residues" evidence="13">
    <location>
        <begin position="2796"/>
        <end position="2807"/>
    </location>
</feature>
<dbReference type="FunFam" id="3.40.309.10:FF:000006">
    <property type="entry name" value="Gamma-glutamyl phosphate reductase"/>
    <property type="match status" value="1"/>
</dbReference>
<comment type="function">
    <text evidence="8">Catalyzes the NADPH dependent reduction of L-gamma-glutamyl 5-phosphate into L-glutamate 5-semialdehyde and phosphate. The product spontaneously undergoes cyclization to form 1-pyrroline-5-carboxylate.</text>
</comment>
<dbReference type="CDD" id="cd00156">
    <property type="entry name" value="REC"/>
    <property type="match status" value="1"/>
</dbReference>
<feature type="compositionally biased region" description="Basic and acidic residues" evidence="13">
    <location>
        <begin position="535"/>
        <end position="552"/>
    </location>
</feature>
<dbReference type="SMART" id="SM00448">
    <property type="entry name" value="REC"/>
    <property type="match status" value="1"/>
</dbReference>
<feature type="compositionally biased region" description="Low complexity" evidence="13">
    <location>
        <begin position="1432"/>
        <end position="1454"/>
    </location>
</feature>